<sequence>MASLFLVRNDEPRFADSALREARAVLAGQGFPAPQEVALPGWTLLHTGHIIAGPQTLLCQGDDLVALAGTLVADGKLGPDALAALLAMDPLALNWDRLGGQFVALVRRGGRNFLFGDYFAAFQLFHDTQDRVFATTFLAAAQALPRLGFDAQGVYELVFNVMPTGDDTVFEQLKTLSPHVVAELTPTGVVRHTVAKPLPDTPSDLPLPERIARHRDRLLAIVGAHVDALGGNVRAPLSGGLDSRLVLAALRDRGCAPHVYVYGVPGDEDVVIAHAIGAALGFPVEWLDKEDGSVPPDAFPELVNRNYHQYDGLPTFGNLFDNGTNGAAQLARHADGALAVSGGCGEIYRNFFYLPNRRYSAHDIARTFFARFTPADATDRFDPGAFLNAIAAKIGAALEPPAATGRLPRNRIEQIYPRIRCRALFGREISLEARFSPYLMPFLDHRVVAEAMTLPLPLKYAGRFEAELLNAIDPILAAQPSAYGHDFAGPPNLAHRRTEWLTRIRPVWLRHHSYALRRRLGPMGDEHGGAMGADYMARVIDLDFPAMRAFFNPEAITDSAVWRRVANLEYLAARLGSRVSR</sequence>
<proteinExistence type="predicted"/>
<dbReference type="Gene3D" id="3.40.50.620">
    <property type="entry name" value="HUPs"/>
    <property type="match status" value="1"/>
</dbReference>
<organism evidence="1 2">
    <name type="scientific">Sphingomonas suaedae</name>
    <dbReference type="NCBI Taxonomy" id="2599297"/>
    <lineage>
        <taxon>Bacteria</taxon>
        <taxon>Pseudomonadati</taxon>
        <taxon>Pseudomonadota</taxon>
        <taxon>Alphaproteobacteria</taxon>
        <taxon>Sphingomonadales</taxon>
        <taxon>Sphingomonadaceae</taxon>
        <taxon>Sphingomonas</taxon>
    </lineage>
</organism>
<dbReference type="EMBL" id="CP042239">
    <property type="protein sequence ID" value="QDX25976.1"/>
    <property type="molecule type" value="Genomic_DNA"/>
</dbReference>
<keyword evidence="2" id="KW-1185">Reference proteome</keyword>
<gene>
    <name evidence="1" type="ORF">FPZ54_08025</name>
</gene>
<name>A0A518REW3_9SPHN</name>
<evidence type="ECO:0000313" key="1">
    <source>
        <dbReference type="EMBL" id="QDX25976.1"/>
    </source>
</evidence>
<dbReference type="KEGG" id="ssua:FPZ54_08025"/>
<dbReference type="InterPro" id="IPR014729">
    <property type="entry name" value="Rossmann-like_a/b/a_fold"/>
</dbReference>
<dbReference type="AlphaFoldDB" id="A0A518REW3"/>
<dbReference type="Proteomes" id="UP000318055">
    <property type="component" value="Chromosome"/>
</dbReference>
<protein>
    <submittedName>
        <fullName evidence="1">Asparagine synthase</fullName>
    </submittedName>
</protein>
<reference evidence="1 2" key="1">
    <citation type="submission" date="2019-07" db="EMBL/GenBank/DDBJ databases">
        <title>Sphingomonas alkalisoli sp. nov., isolated from rhizosphere soil of Suaedae salsa.</title>
        <authorList>
            <person name="Zhang H."/>
            <person name="Xu L."/>
            <person name="Zhang J.-X."/>
            <person name="Sun J.-Q."/>
        </authorList>
    </citation>
    <scope>NUCLEOTIDE SEQUENCE [LARGE SCALE GENOMIC DNA]</scope>
    <source>
        <strain evidence="1 2">XS-10</strain>
    </source>
</reference>
<evidence type="ECO:0000313" key="2">
    <source>
        <dbReference type="Proteomes" id="UP000318055"/>
    </source>
</evidence>
<dbReference type="OrthoDB" id="6287162at2"/>
<dbReference type="RefSeq" id="WP_145846277.1">
    <property type="nucleotide sequence ID" value="NZ_CP042239.1"/>
</dbReference>
<accession>A0A518REW3</accession>
<dbReference type="SUPFAM" id="SSF52402">
    <property type="entry name" value="Adenine nucleotide alpha hydrolases-like"/>
    <property type="match status" value="1"/>
</dbReference>